<evidence type="ECO:0000313" key="1">
    <source>
        <dbReference type="EMBL" id="UWP86655.1"/>
    </source>
</evidence>
<keyword evidence="2" id="KW-1185">Reference proteome</keyword>
<dbReference type="EMBL" id="CP073720">
    <property type="protein sequence ID" value="UWP86655.1"/>
    <property type="molecule type" value="Genomic_DNA"/>
</dbReference>
<dbReference type="RefSeq" id="WP_259866045.1">
    <property type="nucleotide sequence ID" value="NZ_BAAAST010000003.1"/>
</dbReference>
<name>A0ABY5WBC3_9ACTN</name>
<accession>A0ABY5WBC3</accession>
<gene>
    <name evidence="1" type="ORF">Dfulv_21415</name>
</gene>
<sequence length="50" mass="5837">MIQHAVFDLDETLCDFADARRRGLEHAFALLEPEQRAEAIDRRNSLEPRL</sequence>
<dbReference type="InterPro" id="IPR036412">
    <property type="entry name" value="HAD-like_sf"/>
</dbReference>
<evidence type="ECO:0008006" key="3">
    <source>
        <dbReference type="Google" id="ProtNLM"/>
    </source>
</evidence>
<organism evidence="1 2">
    <name type="scientific">Dactylosporangium fulvum</name>
    <dbReference type="NCBI Taxonomy" id="53359"/>
    <lineage>
        <taxon>Bacteria</taxon>
        <taxon>Bacillati</taxon>
        <taxon>Actinomycetota</taxon>
        <taxon>Actinomycetes</taxon>
        <taxon>Micromonosporales</taxon>
        <taxon>Micromonosporaceae</taxon>
        <taxon>Dactylosporangium</taxon>
    </lineage>
</organism>
<proteinExistence type="predicted"/>
<dbReference type="SUPFAM" id="SSF56784">
    <property type="entry name" value="HAD-like"/>
    <property type="match status" value="1"/>
</dbReference>
<dbReference type="Proteomes" id="UP001059617">
    <property type="component" value="Chromosome"/>
</dbReference>
<dbReference type="Gene3D" id="1.20.120.710">
    <property type="entry name" value="Haloacid dehalogenase hydrolase-like domain"/>
    <property type="match status" value="1"/>
</dbReference>
<reference evidence="1" key="1">
    <citation type="submission" date="2021-04" db="EMBL/GenBank/DDBJ databases">
        <authorList>
            <person name="Hartkoorn R.C."/>
            <person name="Beaudoing E."/>
            <person name="Hot D."/>
        </authorList>
    </citation>
    <scope>NUCLEOTIDE SEQUENCE</scope>
    <source>
        <strain evidence="1">NRRL B-16292</strain>
    </source>
</reference>
<protein>
    <recommendedName>
        <fullName evidence="3">Hydrolase</fullName>
    </recommendedName>
</protein>
<evidence type="ECO:0000313" key="2">
    <source>
        <dbReference type="Proteomes" id="UP001059617"/>
    </source>
</evidence>
<reference evidence="1" key="2">
    <citation type="submission" date="2022-09" db="EMBL/GenBank/DDBJ databases">
        <title>Biosynthetic gene clusters of Dactylosporangioum fulvum.</title>
        <authorList>
            <person name="Caradec T."/>
        </authorList>
    </citation>
    <scope>NUCLEOTIDE SEQUENCE</scope>
    <source>
        <strain evidence="1">NRRL B-16292</strain>
    </source>
</reference>